<name>A0A0A0JRS9_9MICO</name>
<dbReference type="OrthoDB" id="4842715at2"/>
<dbReference type="RefSeq" id="WP_035939564.1">
    <property type="nucleotide sequence ID" value="NZ_AVPL01000052.1"/>
</dbReference>
<dbReference type="AlphaFoldDB" id="A0A0A0JRS9"/>
<evidence type="ECO:0000313" key="2">
    <source>
        <dbReference type="Proteomes" id="UP000030013"/>
    </source>
</evidence>
<dbReference type="STRING" id="1385519.N801_14290"/>
<dbReference type="Pfam" id="PF17914">
    <property type="entry name" value="HopA1"/>
    <property type="match status" value="1"/>
</dbReference>
<gene>
    <name evidence="1" type="ORF">N801_14290</name>
</gene>
<dbReference type="Proteomes" id="UP000030013">
    <property type="component" value="Unassembled WGS sequence"/>
</dbReference>
<protein>
    <submittedName>
        <fullName evidence="1">Uncharacterized protein</fullName>
    </submittedName>
</protein>
<dbReference type="EMBL" id="AVPL01000052">
    <property type="protein sequence ID" value="KGN40140.1"/>
    <property type="molecule type" value="Genomic_DNA"/>
</dbReference>
<keyword evidence="2" id="KW-1185">Reference proteome</keyword>
<sequence length="298" mass="31654">MNDWRPEHAAQVRTAYDVLRAGHDGAPADVLYRHWYAVRPPRRDAPDPWAAPVGCSARAAHDDAEVWAQADSEVVGTGVAGVVVVATATGRRALCRGEYVTTTGRVGFPPRVGDRVRAVRRHGAVVQDGWWRTWGSGWNPRPDHGPLVRVYLRPAPGASARLVHEVTRSLSGTDGWLLKIAASAEHLTRPDSCVVYLAAPWAEKARGEIATAAAGLTEGEPPPLTERVADGVGWAEDPGTGASFGEVRCAALATAHEGLGGAAVTTHEWLALVADELRRLGIDPAAPHLAAATTGEDR</sequence>
<evidence type="ECO:0000313" key="1">
    <source>
        <dbReference type="EMBL" id="KGN40140.1"/>
    </source>
</evidence>
<proteinExistence type="predicted"/>
<dbReference type="InterPro" id="IPR040871">
    <property type="entry name" value="HopA1"/>
</dbReference>
<reference evidence="1 2" key="1">
    <citation type="submission" date="2013-08" db="EMBL/GenBank/DDBJ databases">
        <title>The genome sequence of Knoellia aerolata.</title>
        <authorList>
            <person name="Zhu W."/>
            <person name="Wang G."/>
        </authorList>
    </citation>
    <scope>NUCLEOTIDE SEQUENCE [LARGE SCALE GENOMIC DNA]</scope>
    <source>
        <strain evidence="1 2">DSM 18566</strain>
    </source>
</reference>
<accession>A0A0A0JRS9</accession>
<organism evidence="1 2">
    <name type="scientific">Knoellia aerolata DSM 18566</name>
    <dbReference type="NCBI Taxonomy" id="1385519"/>
    <lineage>
        <taxon>Bacteria</taxon>
        <taxon>Bacillati</taxon>
        <taxon>Actinomycetota</taxon>
        <taxon>Actinomycetes</taxon>
        <taxon>Micrococcales</taxon>
        <taxon>Intrasporangiaceae</taxon>
        <taxon>Knoellia</taxon>
    </lineage>
</organism>
<comment type="caution">
    <text evidence="1">The sequence shown here is derived from an EMBL/GenBank/DDBJ whole genome shotgun (WGS) entry which is preliminary data.</text>
</comment>